<protein>
    <submittedName>
        <fullName evidence="2">Uncharacterized protein</fullName>
    </submittedName>
</protein>
<keyword evidence="3" id="KW-1185">Reference proteome</keyword>
<name>A0A0C3PAY3_PISTI</name>
<sequence>MITYQVPSLRPAGSPKVADPTSRPRNQMPGSQLPFYIQHASRPLSPQIFLLNRHQPCCAPTSPSLSASRLMDDAEPRLFSSCPRTSCTPGRRAGPSEEIIDGGTRGVVVDLDDTILHRYLRESDSHMDMLARSYAFAIHCCGTEFRCVSRY</sequence>
<dbReference type="HOGENOM" id="CLU_1732226_0_0_1"/>
<reference evidence="3" key="2">
    <citation type="submission" date="2015-01" db="EMBL/GenBank/DDBJ databases">
        <title>Evolutionary Origins and Diversification of the Mycorrhizal Mutualists.</title>
        <authorList>
            <consortium name="DOE Joint Genome Institute"/>
            <consortium name="Mycorrhizal Genomics Consortium"/>
            <person name="Kohler A."/>
            <person name="Kuo A."/>
            <person name="Nagy L.G."/>
            <person name="Floudas D."/>
            <person name="Copeland A."/>
            <person name="Barry K.W."/>
            <person name="Cichocki N."/>
            <person name="Veneault-Fourrey C."/>
            <person name="LaButti K."/>
            <person name="Lindquist E.A."/>
            <person name="Lipzen A."/>
            <person name="Lundell T."/>
            <person name="Morin E."/>
            <person name="Murat C."/>
            <person name="Riley R."/>
            <person name="Ohm R."/>
            <person name="Sun H."/>
            <person name="Tunlid A."/>
            <person name="Henrissat B."/>
            <person name="Grigoriev I.V."/>
            <person name="Hibbett D.S."/>
            <person name="Martin F."/>
        </authorList>
    </citation>
    <scope>NUCLEOTIDE SEQUENCE [LARGE SCALE GENOMIC DNA]</scope>
    <source>
        <strain evidence="3">Marx 270</strain>
    </source>
</reference>
<feature type="region of interest" description="Disordered" evidence="1">
    <location>
        <begin position="1"/>
        <end position="31"/>
    </location>
</feature>
<evidence type="ECO:0000256" key="1">
    <source>
        <dbReference type="SAM" id="MobiDB-lite"/>
    </source>
</evidence>
<evidence type="ECO:0000313" key="3">
    <source>
        <dbReference type="Proteomes" id="UP000054217"/>
    </source>
</evidence>
<dbReference type="InParanoid" id="A0A0C3PAY3"/>
<organism evidence="2 3">
    <name type="scientific">Pisolithus tinctorius Marx 270</name>
    <dbReference type="NCBI Taxonomy" id="870435"/>
    <lineage>
        <taxon>Eukaryota</taxon>
        <taxon>Fungi</taxon>
        <taxon>Dikarya</taxon>
        <taxon>Basidiomycota</taxon>
        <taxon>Agaricomycotina</taxon>
        <taxon>Agaricomycetes</taxon>
        <taxon>Agaricomycetidae</taxon>
        <taxon>Boletales</taxon>
        <taxon>Sclerodermatineae</taxon>
        <taxon>Pisolithaceae</taxon>
        <taxon>Pisolithus</taxon>
    </lineage>
</organism>
<proteinExistence type="predicted"/>
<evidence type="ECO:0000313" key="2">
    <source>
        <dbReference type="EMBL" id="KIO04804.1"/>
    </source>
</evidence>
<dbReference type="AlphaFoldDB" id="A0A0C3PAY3"/>
<gene>
    <name evidence="2" type="ORF">M404DRAFT_1000344</name>
</gene>
<reference evidence="2 3" key="1">
    <citation type="submission" date="2014-04" db="EMBL/GenBank/DDBJ databases">
        <authorList>
            <consortium name="DOE Joint Genome Institute"/>
            <person name="Kuo A."/>
            <person name="Kohler A."/>
            <person name="Costa M.D."/>
            <person name="Nagy L.G."/>
            <person name="Floudas D."/>
            <person name="Copeland A."/>
            <person name="Barry K.W."/>
            <person name="Cichocki N."/>
            <person name="Veneault-Fourrey C."/>
            <person name="LaButti K."/>
            <person name="Lindquist E.A."/>
            <person name="Lipzen A."/>
            <person name="Lundell T."/>
            <person name="Morin E."/>
            <person name="Murat C."/>
            <person name="Sun H."/>
            <person name="Tunlid A."/>
            <person name="Henrissat B."/>
            <person name="Grigoriev I.V."/>
            <person name="Hibbett D.S."/>
            <person name="Martin F."/>
            <person name="Nordberg H.P."/>
            <person name="Cantor M.N."/>
            <person name="Hua S.X."/>
        </authorList>
    </citation>
    <scope>NUCLEOTIDE SEQUENCE [LARGE SCALE GENOMIC DNA]</scope>
    <source>
        <strain evidence="2 3">Marx 270</strain>
    </source>
</reference>
<accession>A0A0C3PAY3</accession>
<dbReference type="Proteomes" id="UP000054217">
    <property type="component" value="Unassembled WGS sequence"/>
</dbReference>
<dbReference type="EMBL" id="KN831969">
    <property type="protein sequence ID" value="KIO04804.1"/>
    <property type="molecule type" value="Genomic_DNA"/>
</dbReference>